<dbReference type="InterPro" id="IPR037402">
    <property type="entry name" value="YidZ_PBP2"/>
</dbReference>
<dbReference type="InterPro" id="IPR036388">
    <property type="entry name" value="WH-like_DNA-bd_sf"/>
</dbReference>
<dbReference type="EMBL" id="BMKB01000005">
    <property type="protein sequence ID" value="GGA58901.1"/>
    <property type="molecule type" value="Genomic_DNA"/>
</dbReference>
<organism evidence="7 8">
    <name type="scientific">Pelagibacterium lentulum</name>
    <dbReference type="NCBI Taxonomy" id="2029865"/>
    <lineage>
        <taxon>Bacteria</taxon>
        <taxon>Pseudomonadati</taxon>
        <taxon>Pseudomonadota</taxon>
        <taxon>Alphaproteobacteria</taxon>
        <taxon>Hyphomicrobiales</taxon>
        <taxon>Devosiaceae</taxon>
        <taxon>Pelagibacterium</taxon>
    </lineage>
</organism>
<evidence type="ECO:0000256" key="4">
    <source>
        <dbReference type="ARBA" id="ARBA00023125"/>
    </source>
</evidence>
<comment type="similarity">
    <text evidence="1">Belongs to the LysR transcriptional regulatory family.</text>
</comment>
<evidence type="ECO:0000313" key="7">
    <source>
        <dbReference type="EMBL" id="GGA58901.1"/>
    </source>
</evidence>
<dbReference type="GO" id="GO:0003700">
    <property type="term" value="F:DNA-binding transcription factor activity"/>
    <property type="evidence" value="ECO:0007669"/>
    <property type="project" value="InterPro"/>
</dbReference>
<dbReference type="Gene3D" id="3.40.190.10">
    <property type="entry name" value="Periplasmic binding protein-like II"/>
    <property type="match status" value="2"/>
</dbReference>
<sequence>MTNTRSFDLNLLPVLEALLSEEQVSRAARRLNLSQPATSAALARLRDAFDDPLLIRDGRGMVPSHLARQLQPRLAALIAEIESVITPQATFDPATTKRRFTIAANDYAVSAVLSRVVARLHETAPAASVEILPLEEHFSDRLAIADFDLAIRDDWSLRSLRNRETLFHEAYVCIARSDHPRLSPTPTIDEFLAEGHVLIAPRADTSGPVDAALARIGARRTIAVTTPHFLAAPAMVAETDYVMTIARRIAEQMAVYHRLRLFEPPVPVSGFDVAMAWPAQRQGDPAVDWLRQQIHDVL</sequence>
<keyword evidence="8" id="KW-1185">Reference proteome</keyword>
<dbReference type="PRINTS" id="PR00039">
    <property type="entry name" value="HTHLYSR"/>
</dbReference>
<dbReference type="AlphaFoldDB" id="A0A916RK52"/>
<evidence type="ECO:0000256" key="5">
    <source>
        <dbReference type="ARBA" id="ARBA00023163"/>
    </source>
</evidence>
<keyword evidence="2" id="KW-0536">Nodulation</keyword>
<dbReference type="PANTHER" id="PTHR30118:SF15">
    <property type="entry name" value="TRANSCRIPTIONAL REGULATORY PROTEIN"/>
    <property type="match status" value="1"/>
</dbReference>
<dbReference type="InterPro" id="IPR005119">
    <property type="entry name" value="LysR_subst-bd"/>
</dbReference>
<comment type="caution">
    <text evidence="7">The sequence shown here is derived from an EMBL/GenBank/DDBJ whole genome shotgun (WGS) entry which is preliminary data.</text>
</comment>
<dbReference type="RefSeq" id="WP_127073819.1">
    <property type="nucleotide sequence ID" value="NZ_BMKB01000005.1"/>
</dbReference>
<dbReference type="CDD" id="cd08417">
    <property type="entry name" value="PBP2_Nitroaromatics_like"/>
    <property type="match status" value="1"/>
</dbReference>
<keyword evidence="5" id="KW-0804">Transcription</keyword>
<dbReference type="InterPro" id="IPR050389">
    <property type="entry name" value="LysR-type_TF"/>
</dbReference>
<keyword evidence="4" id="KW-0238">DNA-binding</keyword>
<dbReference type="PROSITE" id="PS50931">
    <property type="entry name" value="HTH_LYSR"/>
    <property type="match status" value="1"/>
</dbReference>
<dbReference type="SUPFAM" id="SSF53850">
    <property type="entry name" value="Periplasmic binding protein-like II"/>
    <property type="match status" value="1"/>
</dbReference>
<gene>
    <name evidence="7" type="ORF">GCM10011499_31270</name>
</gene>
<evidence type="ECO:0000256" key="3">
    <source>
        <dbReference type="ARBA" id="ARBA00023015"/>
    </source>
</evidence>
<dbReference type="PANTHER" id="PTHR30118">
    <property type="entry name" value="HTH-TYPE TRANSCRIPTIONAL REGULATOR LEUO-RELATED"/>
    <property type="match status" value="1"/>
</dbReference>
<dbReference type="OrthoDB" id="8339333at2"/>
<feature type="domain" description="HTH lysR-type" evidence="6">
    <location>
        <begin position="7"/>
        <end position="64"/>
    </location>
</feature>
<keyword evidence="3" id="KW-0805">Transcription regulation</keyword>
<evidence type="ECO:0000256" key="2">
    <source>
        <dbReference type="ARBA" id="ARBA00022458"/>
    </source>
</evidence>
<accession>A0A916RK52</accession>
<proteinExistence type="inferred from homology"/>
<dbReference type="Pfam" id="PF03466">
    <property type="entry name" value="LysR_substrate"/>
    <property type="match status" value="1"/>
</dbReference>
<dbReference type="GO" id="GO:0003677">
    <property type="term" value="F:DNA binding"/>
    <property type="evidence" value="ECO:0007669"/>
    <property type="project" value="UniProtKB-KW"/>
</dbReference>
<name>A0A916RK52_9HYPH</name>
<dbReference type="Proteomes" id="UP000596977">
    <property type="component" value="Unassembled WGS sequence"/>
</dbReference>
<reference evidence="7 8" key="1">
    <citation type="journal article" date="2014" name="Int. J. Syst. Evol. Microbiol.">
        <title>Complete genome sequence of Corynebacterium casei LMG S-19264T (=DSM 44701T), isolated from a smear-ripened cheese.</title>
        <authorList>
            <consortium name="US DOE Joint Genome Institute (JGI-PGF)"/>
            <person name="Walter F."/>
            <person name="Albersmeier A."/>
            <person name="Kalinowski J."/>
            <person name="Ruckert C."/>
        </authorList>
    </citation>
    <scope>NUCLEOTIDE SEQUENCE [LARGE SCALE GENOMIC DNA]</scope>
    <source>
        <strain evidence="7 8">CGMCC 1.15896</strain>
    </source>
</reference>
<dbReference type="InterPro" id="IPR036390">
    <property type="entry name" value="WH_DNA-bd_sf"/>
</dbReference>
<evidence type="ECO:0000256" key="1">
    <source>
        <dbReference type="ARBA" id="ARBA00009437"/>
    </source>
</evidence>
<evidence type="ECO:0000259" key="6">
    <source>
        <dbReference type="PROSITE" id="PS50931"/>
    </source>
</evidence>
<protein>
    <submittedName>
        <fullName evidence="7">Transcriptional regulator</fullName>
    </submittedName>
</protein>
<dbReference type="Gene3D" id="1.10.10.10">
    <property type="entry name" value="Winged helix-like DNA-binding domain superfamily/Winged helix DNA-binding domain"/>
    <property type="match status" value="1"/>
</dbReference>
<dbReference type="SUPFAM" id="SSF46785">
    <property type="entry name" value="Winged helix' DNA-binding domain"/>
    <property type="match status" value="1"/>
</dbReference>
<dbReference type="InterPro" id="IPR000847">
    <property type="entry name" value="LysR_HTH_N"/>
</dbReference>
<dbReference type="Pfam" id="PF00126">
    <property type="entry name" value="HTH_1"/>
    <property type="match status" value="1"/>
</dbReference>
<evidence type="ECO:0000313" key="8">
    <source>
        <dbReference type="Proteomes" id="UP000596977"/>
    </source>
</evidence>